<proteinExistence type="predicted"/>
<dbReference type="STRING" id="1798325.A2834_03980"/>
<dbReference type="InterPro" id="IPR051046">
    <property type="entry name" value="MurCDEF_CellWall_CoF430Synth"/>
</dbReference>
<dbReference type="InterPro" id="IPR013221">
    <property type="entry name" value="Mur_ligase_cen"/>
</dbReference>
<keyword evidence="1" id="KW-0436">Ligase</keyword>
<dbReference type="AlphaFoldDB" id="A0A1F5VIN6"/>
<feature type="domain" description="Mur ligase central" evidence="5">
    <location>
        <begin position="107"/>
        <end position="252"/>
    </location>
</feature>
<sequence>MFNLFKKIVTSALVWEARLAVRRWKPKIIGITGSVGKSSAKEAIAAVLESRYRVRKSLKSYNSELGLALAVFGLKTAWHNPFGWFKNIICGFQEAFNLHRGKPYETSPQILVLEMGVDRAGDMDRLLRVARPNIGVVTAIGEIPVHVEFFAGPEELALEKSNLIKNLTFGDLAVLNFDDDTVLGMKKNTGAKIVTFGFGSGADIVASNYKISDDGGAGVSFKIEYEGATVPVRLRSAFGKQAVYASLAAVAVGIACDMNLIEISEALSKYKPPTGRLRLLSGIKNSSLLDDSYNASPLATHAALDTLQELAAVRKIVAFGDMLEIGKYTIPAHKAVGEKVAKIADYFIAVGPRSRFAADGAIAQGMDKDRVYCFSTSKEAASFIKSLVQEGDTVLIKGSQSMRMERITEELLANPEEADKILARQDKYWKNKE</sequence>
<evidence type="ECO:0000256" key="2">
    <source>
        <dbReference type="ARBA" id="ARBA00022741"/>
    </source>
</evidence>
<dbReference type="Pfam" id="PF02875">
    <property type="entry name" value="Mur_ligase_C"/>
    <property type="match status" value="1"/>
</dbReference>
<organism evidence="6 7">
    <name type="scientific">Candidatus Giovannonibacteria bacterium RIFCSPHIGHO2_01_FULL_45_23</name>
    <dbReference type="NCBI Taxonomy" id="1798325"/>
    <lineage>
        <taxon>Bacteria</taxon>
        <taxon>Candidatus Giovannoniibacteriota</taxon>
    </lineage>
</organism>
<keyword evidence="3" id="KW-0067">ATP-binding</keyword>
<dbReference type="Gene3D" id="3.40.1190.10">
    <property type="entry name" value="Mur-like, catalytic domain"/>
    <property type="match status" value="1"/>
</dbReference>
<dbReference type="Proteomes" id="UP000179251">
    <property type="component" value="Unassembled WGS sequence"/>
</dbReference>
<dbReference type="SUPFAM" id="SSF53244">
    <property type="entry name" value="MurD-like peptide ligases, peptide-binding domain"/>
    <property type="match status" value="1"/>
</dbReference>
<dbReference type="PANTHER" id="PTHR43024">
    <property type="entry name" value="UDP-N-ACETYLMURAMOYL-TRIPEPTIDE--D-ALANYL-D-ALANINE LIGASE"/>
    <property type="match status" value="1"/>
</dbReference>
<reference evidence="6 7" key="1">
    <citation type="journal article" date="2016" name="Nat. Commun.">
        <title>Thousands of microbial genomes shed light on interconnected biogeochemical processes in an aquifer system.</title>
        <authorList>
            <person name="Anantharaman K."/>
            <person name="Brown C.T."/>
            <person name="Hug L.A."/>
            <person name="Sharon I."/>
            <person name="Castelle C.J."/>
            <person name="Probst A.J."/>
            <person name="Thomas B.C."/>
            <person name="Singh A."/>
            <person name="Wilkins M.J."/>
            <person name="Karaoz U."/>
            <person name="Brodie E.L."/>
            <person name="Williams K.H."/>
            <person name="Hubbard S.S."/>
            <person name="Banfield J.F."/>
        </authorList>
    </citation>
    <scope>NUCLEOTIDE SEQUENCE [LARGE SCALE GENOMIC DNA]</scope>
</reference>
<comment type="caution">
    <text evidence="6">The sequence shown here is derived from an EMBL/GenBank/DDBJ whole genome shotgun (WGS) entry which is preliminary data.</text>
</comment>
<evidence type="ECO:0008006" key="8">
    <source>
        <dbReference type="Google" id="ProtNLM"/>
    </source>
</evidence>
<name>A0A1F5VIN6_9BACT</name>
<evidence type="ECO:0000313" key="7">
    <source>
        <dbReference type="Proteomes" id="UP000179251"/>
    </source>
</evidence>
<dbReference type="InterPro" id="IPR036615">
    <property type="entry name" value="Mur_ligase_C_dom_sf"/>
</dbReference>
<protein>
    <recommendedName>
        <fullName evidence="8">Mur ligase central domain-containing protein</fullName>
    </recommendedName>
</protein>
<dbReference type="SUPFAM" id="SSF53623">
    <property type="entry name" value="MurD-like peptide ligases, catalytic domain"/>
    <property type="match status" value="1"/>
</dbReference>
<keyword evidence="2" id="KW-0547">Nucleotide-binding</keyword>
<accession>A0A1F5VIN6</accession>
<evidence type="ECO:0000313" key="6">
    <source>
        <dbReference type="EMBL" id="OGF63265.1"/>
    </source>
</evidence>
<dbReference type="GO" id="GO:0016881">
    <property type="term" value="F:acid-amino acid ligase activity"/>
    <property type="evidence" value="ECO:0007669"/>
    <property type="project" value="InterPro"/>
</dbReference>
<dbReference type="GO" id="GO:0005524">
    <property type="term" value="F:ATP binding"/>
    <property type="evidence" value="ECO:0007669"/>
    <property type="project" value="UniProtKB-KW"/>
</dbReference>
<evidence type="ECO:0000259" key="5">
    <source>
        <dbReference type="Pfam" id="PF08245"/>
    </source>
</evidence>
<dbReference type="InterPro" id="IPR036565">
    <property type="entry name" value="Mur-like_cat_sf"/>
</dbReference>
<dbReference type="Pfam" id="PF08245">
    <property type="entry name" value="Mur_ligase_M"/>
    <property type="match status" value="1"/>
</dbReference>
<dbReference type="EMBL" id="MFHD01000005">
    <property type="protein sequence ID" value="OGF63265.1"/>
    <property type="molecule type" value="Genomic_DNA"/>
</dbReference>
<gene>
    <name evidence="6" type="ORF">A2834_03980</name>
</gene>
<evidence type="ECO:0000259" key="4">
    <source>
        <dbReference type="Pfam" id="PF02875"/>
    </source>
</evidence>
<dbReference type="InterPro" id="IPR004101">
    <property type="entry name" value="Mur_ligase_C"/>
</dbReference>
<evidence type="ECO:0000256" key="3">
    <source>
        <dbReference type="ARBA" id="ARBA00022840"/>
    </source>
</evidence>
<evidence type="ECO:0000256" key="1">
    <source>
        <dbReference type="ARBA" id="ARBA00022598"/>
    </source>
</evidence>
<dbReference type="PANTHER" id="PTHR43024:SF1">
    <property type="entry name" value="UDP-N-ACETYLMURAMOYL-TRIPEPTIDE--D-ALANYL-D-ALANINE LIGASE"/>
    <property type="match status" value="1"/>
</dbReference>
<dbReference type="Gene3D" id="3.90.190.20">
    <property type="entry name" value="Mur ligase, C-terminal domain"/>
    <property type="match status" value="1"/>
</dbReference>
<feature type="domain" description="Mur ligase C-terminal" evidence="4">
    <location>
        <begin position="275"/>
        <end position="399"/>
    </location>
</feature>